<dbReference type="PANTHER" id="PTHR36173">
    <property type="entry name" value="RIBONUCLEASE VAPC16-RELATED"/>
    <property type="match status" value="1"/>
</dbReference>
<dbReference type="SUPFAM" id="SSF88723">
    <property type="entry name" value="PIN domain-like"/>
    <property type="match status" value="1"/>
</dbReference>
<evidence type="ECO:0000259" key="1">
    <source>
        <dbReference type="Pfam" id="PF01850"/>
    </source>
</evidence>
<feature type="domain" description="PIN" evidence="1">
    <location>
        <begin position="14"/>
        <end position="132"/>
    </location>
</feature>
<dbReference type="InterPro" id="IPR052919">
    <property type="entry name" value="TA_system_RNase"/>
</dbReference>
<dbReference type="Pfam" id="PF01850">
    <property type="entry name" value="PIN"/>
    <property type="match status" value="1"/>
</dbReference>
<reference evidence="2 3" key="1">
    <citation type="submission" date="2023-07" db="EMBL/GenBank/DDBJ databases">
        <title>Sorghum-associated microbial communities from plants grown in Nebraska, USA.</title>
        <authorList>
            <person name="Schachtman D."/>
        </authorList>
    </citation>
    <scope>NUCLEOTIDE SEQUENCE [LARGE SCALE GENOMIC DNA]</scope>
    <source>
        <strain evidence="2 3">BE57</strain>
    </source>
</reference>
<dbReference type="Gene3D" id="3.40.50.1010">
    <property type="entry name" value="5'-nuclease"/>
    <property type="match status" value="1"/>
</dbReference>
<name>A0ABU1QRM3_9BACT</name>
<sequence length="143" mass="16385">MTRSILPGFNMDLLLDTHAVVWYITEDSRLPMFLRRQIEDSTNNCYVSIASLWEMGIKHAIGKLALHEELSVVLEAIERSGIKSLLIGTDHILSASRLPLHHNDPFDRMIISQCQAGQLIMVSCDKQFQHYDIPLVWNRSHNC</sequence>
<dbReference type="CDD" id="cd09872">
    <property type="entry name" value="PIN_Sll0205-like"/>
    <property type="match status" value="1"/>
</dbReference>
<evidence type="ECO:0000313" key="2">
    <source>
        <dbReference type="EMBL" id="MDR6803816.1"/>
    </source>
</evidence>
<evidence type="ECO:0000313" key="3">
    <source>
        <dbReference type="Proteomes" id="UP001264980"/>
    </source>
</evidence>
<dbReference type="InterPro" id="IPR002716">
    <property type="entry name" value="PIN_dom"/>
</dbReference>
<accession>A0ABU1QRM3</accession>
<dbReference type="Proteomes" id="UP001264980">
    <property type="component" value="Unassembled WGS sequence"/>
</dbReference>
<comment type="caution">
    <text evidence="2">The sequence shown here is derived from an EMBL/GenBank/DDBJ whole genome shotgun (WGS) entry which is preliminary data.</text>
</comment>
<dbReference type="EMBL" id="JAVDTI010000001">
    <property type="protein sequence ID" value="MDR6803816.1"/>
    <property type="molecule type" value="Genomic_DNA"/>
</dbReference>
<organism evidence="2 3">
    <name type="scientific">Dyadobacter fermentans</name>
    <dbReference type="NCBI Taxonomy" id="94254"/>
    <lineage>
        <taxon>Bacteria</taxon>
        <taxon>Pseudomonadati</taxon>
        <taxon>Bacteroidota</taxon>
        <taxon>Cytophagia</taxon>
        <taxon>Cytophagales</taxon>
        <taxon>Spirosomataceae</taxon>
        <taxon>Dyadobacter</taxon>
    </lineage>
</organism>
<dbReference type="InterPro" id="IPR029060">
    <property type="entry name" value="PIN-like_dom_sf"/>
</dbReference>
<protein>
    <submittedName>
        <fullName evidence="2">PIN domain nuclease of toxin-antitoxin system</fullName>
    </submittedName>
</protein>
<gene>
    <name evidence="2" type="ORF">J2W84_000853</name>
</gene>
<dbReference type="PANTHER" id="PTHR36173:SF2">
    <property type="entry name" value="RIBONUCLEASE VAPC16"/>
    <property type="match status" value="1"/>
</dbReference>
<dbReference type="InterPro" id="IPR041705">
    <property type="entry name" value="PIN_Sll0205"/>
</dbReference>
<keyword evidence="3" id="KW-1185">Reference proteome</keyword>
<proteinExistence type="predicted"/>